<protein>
    <recommendedName>
        <fullName evidence="5">Translation initiation factor 2</fullName>
    </recommendedName>
</protein>
<dbReference type="EMBL" id="RFFM01000001">
    <property type="protein sequence ID" value="RMH92352.1"/>
    <property type="molecule type" value="Genomic_DNA"/>
</dbReference>
<comment type="caution">
    <text evidence="3">The sequence shown here is derived from an EMBL/GenBank/DDBJ whole genome shotgun (WGS) entry which is preliminary data.</text>
</comment>
<evidence type="ECO:0000313" key="4">
    <source>
        <dbReference type="Proteomes" id="UP000269774"/>
    </source>
</evidence>
<evidence type="ECO:0000256" key="1">
    <source>
        <dbReference type="SAM" id="MobiDB-lite"/>
    </source>
</evidence>
<feature type="signal peptide" evidence="2">
    <location>
        <begin position="1"/>
        <end position="17"/>
    </location>
</feature>
<feature type="chain" id="PRO_5018069641" description="Translation initiation factor 2" evidence="2">
    <location>
        <begin position="18"/>
        <end position="180"/>
    </location>
</feature>
<sequence>MKWLVLPLSLLSLLALSACDSEKLPPRPETPPTPKVEAPAEIPKPEVSLVPEPSFDELEVDTSEPPEIQVDVEPVTAGDPEELPSERVVSAPPPKTPAPKAKKKVAVEQVKLPEAELDLSLPEDWAKDGEPEQNTASMSLLPPLFGSERSRSVQMSGSLLPGLDGDDDIDGAQLNFELKR</sequence>
<dbReference type="OrthoDB" id="7033334at2"/>
<evidence type="ECO:0008006" key="5">
    <source>
        <dbReference type="Google" id="ProtNLM"/>
    </source>
</evidence>
<evidence type="ECO:0000313" key="3">
    <source>
        <dbReference type="EMBL" id="RMH92352.1"/>
    </source>
</evidence>
<dbReference type="Proteomes" id="UP000269774">
    <property type="component" value="Unassembled WGS sequence"/>
</dbReference>
<feature type="region of interest" description="Disordered" evidence="1">
    <location>
        <begin position="20"/>
        <end position="106"/>
    </location>
</feature>
<keyword evidence="4" id="KW-1185">Reference proteome</keyword>
<gene>
    <name evidence="3" type="ORF">EA797_06455</name>
</gene>
<proteinExistence type="predicted"/>
<reference evidence="3 4" key="1">
    <citation type="submission" date="2018-10" db="EMBL/GenBank/DDBJ databases">
        <title>Pseudomonas zhaodongensis NEAU-ST5-21(T) genome.</title>
        <authorList>
            <person name="Peng J."/>
            <person name="Liu Z.-P."/>
        </authorList>
    </citation>
    <scope>NUCLEOTIDE SEQUENCE [LARGE SCALE GENOMIC DNA]</scope>
    <source>
        <strain evidence="3 4">NEAU-ST5-21</strain>
    </source>
</reference>
<organism evidence="3 4">
    <name type="scientific">Stutzerimonas zhaodongensis</name>
    <dbReference type="NCBI Taxonomy" id="1176257"/>
    <lineage>
        <taxon>Bacteria</taxon>
        <taxon>Pseudomonadati</taxon>
        <taxon>Pseudomonadota</taxon>
        <taxon>Gammaproteobacteria</taxon>
        <taxon>Pseudomonadales</taxon>
        <taxon>Pseudomonadaceae</taxon>
        <taxon>Stutzerimonas</taxon>
    </lineage>
</organism>
<name>A0A3M2HZH1_9GAMM</name>
<dbReference type="PROSITE" id="PS51257">
    <property type="entry name" value="PROKAR_LIPOPROTEIN"/>
    <property type="match status" value="1"/>
</dbReference>
<evidence type="ECO:0000256" key="2">
    <source>
        <dbReference type="SAM" id="SignalP"/>
    </source>
</evidence>
<dbReference type="RefSeq" id="WP_122164298.1">
    <property type="nucleotide sequence ID" value="NZ_JAMOIB010000001.1"/>
</dbReference>
<dbReference type="AlphaFoldDB" id="A0A3M2HZH1"/>
<feature type="region of interest" description="Disordered" evidence="1">
    <location>
        <begin position="119"/>
        <end position="180"/>
    </location>
</feature>
<feature type="compositionally biased region" description="Acidic residues" evidence="1">
    <location>
        <begin position="54"/>
        <end position="64"/>
    </location>
</feature>
<accession>A0A3M2HZH1</accession>
<keyword evidence="2" id="KW-0732">Signal</keyword>